<accession>A0A834ME52</accession>
<gene>
    <name evidence="2" type="ORF">GWI33_010134</name>
</gene>
<keyword evidence="3" id="KW-1185">Reference proteome</keyword>
<protein>
    <submittedName>
        <fullName evidence="2">Uncharacterized protein</fullName>
    </submittedName>
</protein>
<sequence>MEDLRSSDNDTLNRKRKREDSTAHHCCKEFKRDEMHEQEYKDLNSSGSLNADSVTERYLSGEHLTKNILYLIGMLTQASKDQEELPEQAVSRKQNPKKHR</sequence>
<reference evidence="2" key="1">
    <citation type="submission" date="2020-08" db="EMBL/GenBank/DDBJ databases">
        <title>Genome sequencing and assembly of the red palm weevil Rhynchophorus ferrugineus.</title>
        <authorList>
            <person name="Dias G.B."/>
            <person name="Bergman C.M."/>
            <person name="Manee M."/>
        </authorList>
    </citation>
    <scope>NUCLEOTIDE SEQUENCE</scope>
    <source>
        <strain evidence="2">AA-2017</strain>
        <tissue evidence="2">Whole larva</tissue>
    </source>
</reference>
<comment type="caution">
    <text evidence="2">The sequence shown here is derived from an EMBL/GenBank/DDBJ whole genome shotgun (WGS) entry which is preliminary data.</text>
</comment>
<evidence type="ECO:0000313" key="2">
    <source>
        <dbReference type="EMBL" id="KAF7276525.1"/>
    </source>
</evidence>
<dbReference type="AlphaFoldDB" id="A0A834ME52"/>
<evidence type="ECO:0000256" key="1">
    <source>
        <dbReference type="SAM" id="MobiDB-lite"/>
    </source>
</evidence>
<feature type="region of interest" description="Disordered" evidence="1">
    <location>
        <begin position="1"/>
        <end position="24"/>
    </location>
</feature>
<feature type="region of interest" description="Disordered" evidence="1">
    <location>
        <begin position="79"/>
        <end position="100"/>
    </location>
</feature>
<evidence type="ECO:0000313" key="3">
    <source>
        <dbReference type="Proteomes" id="UP000625711"/>
    </source>
</evidence>
<dbReference type="Proteomes" id="UP000625711">
    <property type="component" value="Unassembled WGS sequence"/>
</dbReference>
<dbReference type="EMBL" id="JAACXV010006202">
    <property type="protein sequence ID" value="KAF7276525.1"/>
    <property type="molecule type" value="Genomic_DNA"/>
</dbReference>
<proteinExistence type="predicted"/>
<organism evidence="2 3">
    <name type="scientific">Rhynchophorus ferrugineus</name>
    <name type="common">Red palm weevil</name>
    <name type="synonym">Curculio ferrugineus</name>
    <dbReference type="NCBI Taxonomy" id="354439"/>
    <lineage>
        <taxon>Eukaryota</taxon>
        <taxon>Metazoa</taxon>
        <taxon>Ecdysozoa</taxon>
        <taxon>Arthropoda</taxon>
        <taxon>Hexapoda</taxon>
        <taxon>Insecta</taxon>
        <taxon>Pterygota</taxon>
        <taxon>Neoptera</taxon>
        <taxon>Endopterygota</taxon>
        <taxon>Coleoptera</taxon>
        <taxon>Polyphaga</taxon>
        <taxon>Cucujiformia</taxon>
        <taxon>Curculionidae</taxon>
        <taxon>Dryophthorinae</taxon>
        <taxon>Rhynchophorus</taxon>
    </lineage>
</organism>
<name>A0A834ME52_RHYFE</name>